<comment type="caution">
    <text evidence="1">The sequence shown here is derived from an EMBL/GenBank/DDBJ whole genome shotgun (WGS) entry which is preliminary data.</text>
</comment>
<dbReference type="AlphaFoldDB" id="A0A1G2PG87"/>
<gene>
    <name evidence="1" type="ORF">A2541_00785</name>
</gene>
<evidence type="ECO:0000313" key="2">
    <source>
        <dbReference type="Proteomes" id="UP000176965"/>
    </source>
</evidence>
<name>A0A1G2PG87_9BACT</name>
<accession>A0A1G2PG87</accession>
<sequence>MIQIILLFPSQKGKFLSIIKLQPLLNKKGGKQENEEKESKFIVKKMKSGRKTTIINIQQKTIQNYLIKIIQIIKKE</sequence>
<reference evidence="1 2" key="1">
    <citation type="journal article" date="2016" name="Nat. Commun.">
        <title>Thousands of microbial genomes shed light on interconnected biogeochemical processes in an aquifer system.</title>
        <authorList>
            <person name="Anantharaman K."/>
            <person name="Brown C.T."/>
            <person name="Hug L.A."/>
            <person name="Sharon I."/>
            <person name="Castelle C.J."/>
            <person name="Probst A.J."/>
            <person name="Thomas B.C."/>
            <person name="Singh A."/>
            <person name="Wilkins M.J."/>
            <person name="Karaoz U."/>
            <person name="Brodie E.L."/>
            <person name="Williams K.H."/>
            <person name="Hubbard S.S."/>
            <person name="Banfield J.F."/>
        </authorList>
    </citation>
    <scope>NUCLEOTIDE SEQUENCE [LARGE SCALE GENOMIC DNA]</scope>
</reference>
<protein>
    <submittedName>
        <fullName evidence="1">Uncharacterized protein</fullName>
    </submittedName>
</protein>
<proteinExistence type="predicted"/>
<dbReference type="EMBL" id="MHSQ01000017">
    <property type="protein sequence ID" value="OHA47307.1"/>
    <property type="molecule type" value="Genomic_DNA"/>
</dbReference>
<evidence type="ECO:0000313" key="1">
    <source>
        <dbReference type="EMBL" id="OHA47307.1"/>
    </source>
</evidence>
<dbReference type="Proteomes" id="UP000176965">
    <property type="component" value="Unassembled WGS sequence"/>
</dbReference>
<organism evidence="1 2">
    <name type="scientific">Candidatus Taylorbacteria bacterium RIFOXYD2_FULL_36_9</name>
    <dbReference type="NCBI Taxonomy" id="1802338"/>
    <lineage>
        <taxon>Bacteria</taxon>
        <taxon>Candidatus Tayloriibacteriota</taxon>
    </lineage>
</organism>